<dbReference type="PANTHER" id="PTHR12286:SF5">
    <property type="entry name" value="SACCHAROPINE DEHYDROGENASE-LIKE OXIDOREDUCTASE"/>
    <property type="match status" value="1"/>
</dbReference>
<dbReference type="GO" id="GO:0005886">
    <property type="term" value="C:plasma membrane"/>
    <property type="evidence" value="ECO:0007669"/>
    <property type="project" value="TreeGrafter"/>
</dbReference>
<evidence type="ECO:0000313" key="5">
    <source>
        <dbReference type="Proteomes" id="UP001497480"/>
    </source>
</evidence>
<reference evidence="4 5" key="1">
    <citation type="submission" date="2024-03" db="EMBL/GenBank/DDBJ databases">
        <authorList>
            <person name="Martinez-Hernandez J."/>
        </authorList>
    </citation>
    <scope>NUCLEOTIDE SEQUENCE [LARGE SCALE GENOMIC DNA]</scope>
</reference>
<dbReference type="InterPro" id="IPR005097">
    <property type="entry name" value="Sacchrp_dh_NADP-bd"/>
</dbReference>
<feature type="transmembrane region" description="Helical" evidence="2">
    <location>
        <begin position="308"/>
        <end position="329"/>
    </location>
</feature>
<dbReference type="Pfam" id="PF03435">
    <property type="entry name" value="Sacchrp_dh_NADP"/>
    <property type="match status" value="1"/>
</dbReference>
<evidence type="ECO:0000256" key="1">
    <source>
        <dbReference type="ARBA" id="ARBA00038048"/>
    </source>
</evidence>
<gene>
    <name evidence="4" type="ORF">LLUT_LOCUS15805</name>
</gene>
<dbReference type="FunFam" id="3.40.50.720:FF:000455">
    <property type="entry name" value="Putative mitochondrial saccharopine dehydrogenase-like oxidoreductase"/>
    <property type="match status" value="1"/>
</dbReference>
<sequence>MESNQDQQTPKSHRFDLIILGASGFTGKYVVKEALKFLNNPSSPLKSIALAGRNATKLAQTLQWAAQPNPPPSLPILTADTTDPSSLRALCNQTSLILNCVGPFRLHAEPVVAACADTGCDYLDICGEPEFMERMEANYHDRAVETGSLVISACGFDSVPAELGFMFNSRQWVSPAVPNRVEAFVSLESERRIVGNFATYESAVLGVANAHKLQELRRSRPRRAKPVVPGPPPSKGETIENQKKLGLWAVKLPSADSIVVRRTLAILTENPHGLPGLNEHAEMIEKREAFWSSVKAAHFGVKIGSKSLLGIFRIIMVGIFIGLFGSFSFGRHLLLNFPSVFSLGWFSKKGPSEEEVKSASFKMWFVGHGFSNGSLATQRSTKPDTEIITRVTGPEIGYRTTPIILIQCALILLSRRNNLPKGGAYPPGIVFGPTDLQERLQQNGISFDNISKSTVSS</sequence>
<dbReference type="InterPro" id="IPR051276">
    <property type="entry name" value="Saccharopine_DH-like_oxidrdct"/>
</dbReference>
<keyword evidence="2" id="KW-0472">Membrane</keyword>
<proteinExistence type="inferred from homology"/>
<name>A0AAV1WZB5_LUPLU</name>
<protein>
    <recommendedName>
        <fullName evidence="3">Saccharopine dehydrogenase NADP binding domain-containing protein</fullName>
    </recommendedName>
</protein>
<feature type="domain" description="Saccharopine dehydrogenase NADP binding" evidence="3">
    <location>
        <begin position="18"/>
        <end position="150"/>
    </location>
</feature>
<accession>A0AAV1WZB5</accession>
<keyword evidence="2" id="KW-1133">Transmembrane helix</keyword>
<dbReference type="EMBL" id="CAXHTB010000011">
    <property type="protein sequence ID" value="CAL0314745.1"/>
    <property type="molecule type" value="Genomic_DNA"/>
</dbReference>
<dbReference type="GO" id="GO:0005739">
    <property type="term" value="C:mitochondrion"/>
    <property type="evidence" value="ECO:0007669"/>
    <property type="project" value="TreeGrafter"/>
</dbReference>
<dbReference type="GO" id="GO:0009247">
    <property type="term" value="P:glycolipid biosynthetic process"/>
    <property type="evidence" value="ECO:0007669"/>
    <property type="project" value="TreeGrafter"/>
</dbReference>
<dbReference type="InterPro" id="IPR036291">
    <property type="entry name" value="NAD(P)-bd_dom_sf"/>
</dbReference>
<dbReference type="PANTHER" id="PTHR12286">
    <property type="entry name" value="SACCHAROPINE DEHYDROGENASE-LIKE OXIDOREDUCTASE"/>
    <property type="match status" value="1"/>
</dbReference>
<dbReference type="GO" id="GO:0005811">
    <property type="term" value="C:lipid droplet"/>
    <property type="evidence" value="ECO:0007669"/>
    <property type="project" value="TreeGrafter"/>
</dbReference>
<keyword evidence="2" id="KW-0812">Transmembrane</keyword>
<dbReference type="AlphaFoldDB" id="A0AAV1WZB5"/>
<comment type="caution">
    <text evidence="4">The sequence shown here is derived from an EMBL/GenBank/DDBJ whole genome shotgun (WGS) entry which is preliminary data.</text>
</comment>
<dbReference type="Gene3D" id="3.40.50.720">
    <property type="entry name" value="NAD(P)-binding Rossmann-like Domain"/>
    <property type="match status" value="1"/>
</dbReference>
<comment type="similarity">
    <text evidence="1">Belongs to the saccharopine dehydrogenase family.</text>
</comment>
<organism evidence="4 5">
    <name type="scientific">Lupinus luteus</name>
    <name type="common">European yellow lupine</name>
    <dbReference type="NCBI Taxonomy" id="3873"/>
    <lineage>
        <taxon>Eukaryota</taxon>
        <taxon>Viridiplantae</taxon>
        <taxon>Streptophyta</taxon>
        <taxon>Embryophyta</taxon>
        <taxon>Tracheophyta</taxon>
        <taxon>Spermatophyta</taxon>
        <taxon>Magnoliopsida</taxon>
        <taxon>eudicotyledons</taxon>
        <taxon>Gunneridae</taxon>
        <taxon>Pentapetalae</taxon>
        <taxon>rosids</taxon>
        <taxon>fabids</taxon>
        <taxon>Fabales</taxon>
        <taxon>Fabaceae</taxon>
        <taxon>Papilionoideae</taxon>
        <taxon>50 kb inversion clade</taxon>
        <taxon>genistoids sensu lato</taxon>
        <taxon>core genistoids</taxon>
        <taxon>Genisteae</taxon>
        <taxon>Lupinus</taxon>
    </lineage>
</organism>
<keyword evidence="5" id="KW-1185">Reference proteome</keyword>
<evidence type="ECO:0000256" key="2">
    <source>
        <dbReference type="SAM" id="Phobius"/>
    </source>
</evidence>
<evidence type="ECO:0000259" key="3">
    <source>
        <dbReference type="Pfam" id="PF03435"/>
    </source>
</evidence>
<dbReference type="Proteomes" id="UP001497480">
    <property type="component" value="Unassembled WGS sequence"/>
</dbReference>
<evidence type="ECO:0000313" key="4">
    <source>
        <dbReference type="EMBL" id="CAL0314745.1"/>
    </source>
</evidence>
<dbReference type="SUPFAM" id="SSF51735">
    <property type="entry name" value="NAD(P)-binding Rossmann-fold domains"/>
    <property type="match status" value="1"/>
</dbReference>